<dbReference type="SUPFAM" id="SSF51735">
    <property type="entry name" value="NAD(P)-binding Rossmann-fold domains"/>
    <property type="match status" value="1"/>
</dbReference>
<protein>
    <recommendedName>
        <fullName evidence="1">3-beta hydroxysteroid dehydrogenase/isomerase domain-containing protein</fullName>
    </recommendedName>
</protein>
<proteinExistence type="predicted"/>
<sequence length="124" mass="13180">MKLLVIGGAGLVGGLVLPAIAERHALRVFDRQPPPDPGWEYVAGDVGDLDALVAAAAGCDALLYMAMGHKIYDTTLGITSNFDANVKGVYLALDAAQRNGIRHAVYTSSMSVYEHNLEDRPLQG</sequence>
<gene>
    <name evidence="2" type="ORF">SE17_24325</name>
</gene>
<dbReference type="Proteomes" id="UP000050509">
    <property type="component" value="Unassembled WGS sequence"/>
</dbReference>
<dbReference type="GO" id="GO:0006694">
    <property type="term" value="P:steroid biosynthetic process"/>
    <property type="evidence" value="ECO:0007669"/>
    <property type="project" value="InterPro"/>
</dbReference>
<dbReference type="InterPro" id="IPR036291">
    <property type="entry name" value="NAD(P)-bd_dom_sf"/>
</dbReference>
<evidence type="ECO:0000313" key="3">
    <source>
        <dbReference type="Proteomes" id="UP000050509"/>
    </source>
</evidence>
<dbReference type="Pfam" id="PF01073">
    <property type="entry name" value="3Beta_HSD"/>
    <property type="match status" value="1"/>
</dbReference>
<feature type="non-terminal residue" evidence="2">
    <location>
        <position position="124"/>
    </location>
</feature>
<organism evidence="2 3">
    <name type="scientific">Kouleothrix aurantiaca</name>
    <dbReference type="NCBI Taxonomy" id="186479"/>
    <lineage>
        <taxon>Bacteria</taxon>
        <taxon>Bacillati</taxon>
        <taxon>Chloroflexota</taxon>
        <taxon>Chloroflexia</taxon>
        <taxon>Chloroflexales</taxon>
        <taxon>Roseiflexineae</taxon>
        <taxon>Roseiflexaceae</taxon>
        <taxon>Kouleothrix</taxon>
    </lineage>
</organism>
<dbReference type="InterPro" id="IPR002225">
    <property type="entry name" value="3Beta_OHSteriod_DH/Estase"/>
</dbReference>
<comment type="caution">
    <text evidence="2">The sequence shown here is derived from an EMBL/GenBank/DDBJ whole genome shotgun (WGS) entry which is preliminary data.</text>
</comment>
<dbReference type="GO" id="GO:0016616">
    <property type="term" value="F:oxidoreductase activity, acting on the CH-OH group of donors, NAD or NADP as acceptor"/>
    <property type="evidence" value="ECO:0007669"/>
    <property type="project" value="InterPro"/>
</dbReference>
<dbReference type="Gene3D" id="3.40.50.720">
    <property type="entry name" value="NAD(P)-binding Rossmann-like Domain"/>
    <property type="match status" value="1"/>
</dbReference>
<evidence type="ECO:0000313" key="2">
    <source>
        <dbReference type="EMBL" id="KPV50890.1"/>
    </source>
</evidence>
<name>A0A0P9CXA5_9CHLR</name>
<reference evidence="2 3" key="1">
    <citation type="submission" date="2015-09" db="EMBL/GenBank/DDBJ databases">
        <title>Draft genome sequence of Kouleothrix aurantiaca JCM 19913.</title>
        <authorList>
            <person name="Hemp J."/>
        </authorList>
    </citation>
    <scope>NUCLEOTIDE SEQUENCE [LARGE SCALE GENOMIC DNA]</scope>
    <source>
        <strain evidence="2 3">COM-B</strain>
    </source>
</reference>
<feature type="domain" description="3-beta hydroxysteroid dehydrogenase/isomerase" evidence="1">
    <location>
        <begin position="4"/>
        <end position="122"/>
    </location>
</feature>
<evidence type="ECO:0000259" key="1">
    <source>
        <dbReference type="Pfam" id="PF01073"/>
    </source>
</evidence>
<keyword evidence="3" id="KW-1185">Reference proteome</keyword>
<accession>A0A0P9CXA5</accession>
<dbReference type="AlphaFoldDB" id="A0A0P9CXA5"/>
<dbReference type="EMBL" id="LJCR01001169">
    <property type="protein sequence ID" value="KPV50890.1"/>
    <property type="molecule type" value="Genomic_DNA"/>
</dbReference>